<dbReference type="Proteomes" id="UP001156398">
    <property type="component" value="Unassembled WGS sequence"/>
</dbReference>
<sequence>MSEPDPEPDPAPEPGRSFRWAGPRRVSGRRAAAAGLALAAVAAGAGLGAARGHSPAVAGGPLAVDTARCGTPATRMAAGPVAFTVTDSSRTAYVSVYLTDAGGGRVYGEIPWLTPRHAAPLNTTLAAGRYAVRCVFSDGTKRTSRPVTVSGRASGAAAGYRPVPDLAMTAPVTAYRSWVSGRLPVLLTAVRRLDGDVRRGDLSAARRDWLTGHLDYERLGAAYHSFGDFDDAVDGMADGRPGGEASAGWTGFEAVEYGLWHGRGADRLRPLTARLVKDVTALERDFPSEDTDPGDLPLRAHEILENALEFQLGGSADYGSGTTLATVGANIAGTREVVRALTPLIRPRDPALLTTVTRDLDRADADVAACRTAGGGWTPARSLDRERRARVDGDLGQALEDLSSLPGLLAPRTSA</sequence>
<keyword evidence="7" id="KW-1185">Reference proteome</keyword>
<keyword evidence="3" id="KW-0732">Signal</keyword>
<comment type="subcellular location">
    <subcellularLocation>
        <location evidence="1">Cell envelope</location>
    </subcellularLocation>
</comment>
<dbReference type="RefSeq" id="WP_271323655.1">
    <property type="nucleotide sequence ID" value="NZ_JAAGKO020000003.1"/>
</dbReference>
<dbReference type="InterPro" id="IPR038352">
    <property type="entry name" value="Imelysin_sf"/>
</dbReference>
<proteinExistence type="inferred from homology"/>
<comment type="similarity">
    <text evidence="2">Belongs to the EfeM/EfeO family.</text>
</comment>
<evidence type="ECO:0000256" key="3">
    <source>
        <dbReference type="ARBA" id="ARBA00022729"/>
    </source>
</evidence>
<evidence type="ECO:0000256" key="1">
    <source>
        <dbReference type="ARBA" id="ARBA00004196"/>
    </source>
</evidence>
<evidence type="ECO:0000259" key="5">
    <source>
        <dbReference type="Pfam" id="PF09375"/>
    </source>
</evidence>
<name>A0ABT6VW86_9ACTN</name>
<evidence type="ECO:0000256" key="4">
    <source>
        <dbReference type="SAM" id="MobiDB-lite"/>
    </source>
</evidence>
<keyword evidence="6" id="KW-0449">Lipoprotein</keyword>
<evidence type="ECO:0000313" key="6">
    <source>
        <dbReference type="EMBL" id="MDI5961728.1"/>
    </source>
</evidence>
<gene>
    <name evidence="6" type="ORF">POF43_003155</name>
</gene>
<organism evidence="6 7">
    <name type="scientific">Streptantibioticus silvisoli</name>
    <dbReference type="NCBI Taxonomy" id="2705255"/>
    <lineage>
        <taxon>Bacteria</taxon>
        <taxon>Bacillati</taxon>
        <taxon>Actinomycetota</taxon>
        <taxon>Actinomycetes</taxon>
        <taxon>Kitasatosporales</taxon>
        <taxon>Streptomycetaceae</taxon>
        <taxon>Streptantibioticus</taxon>
    </lineage>
</organism>
<dbReference type="PANTHER" id="PTHR39192">
    <property type="entry name" value="IRON UPTAKE SYSTEM COMPONENT EFEO"/>
    <property type="match status" value="1"/>
</dbReference>
<evidence type="ECO:0000256" key="2">
    <source>
        <dbReference type="ARBA" id="ARBA00005989"/>
    </source>
</evidence>
<dbReference type="EMBL" id="JAAGKO020000003">
    <property type="protein sequence ID" value="MDI5961728.1"/>
    <property type="molecule type" value="Genomic_DNA"/>
</dbReference>
<dbReference type="Gene3D" id="1.20.1420.20">
    <property type="entry name" value="M75 peptidase, HXXE motif"/>
    <property type="match status" value="1"/>
</dbReference>
<feature type="region of interest" description="Disordered" evidence="4">
    <location>
        <begin position="1"/>
        <end position="23"/>
    </location>
</feature>
<comment type="caution">
    <text evidence="6">The sequence shown here is derived from an EMBL/GenBank/DDBJ whole genome shotgun (WGS) entry which is preliminary data.</text>
</comment>
<dbReference type="PANTHER" id="PTHR39192:SF1">
    <property type="entry name" value="IRON UPTAKE SYSTEM COMPONENT EFEO"/>
    <property type="match status" value="1"/>
</dbReference>
<dbReference type="InterPro" id="IPR050894">
    <property type="entry name" value="EfeM/EfeO_iron_uptake"/>
</dbReference>
<protein>
    <submittedName>
        <fullName evidence="6">EfeM/EfeO family lipoprotein</fullName>
    </submittedName>
</protein>
<reference evidence="6 7" key="1">
    <citation type="submission" date="2023-05" db="EMBL/GenBank/DDBJ databases">
        <title>Streptantibioticus silvisoli sp. nov., acidotolerant actinomycetes 1 from pine litter.</title>
        <authorList>
            <person name="Swiecimska M."/>
            <person name="Golinska P."/>
            <person name="Sangal V."/>
            <person name="Wachnowicz B."/>
            <person name="Goodfellow M."/>
        </authorList>
    </citation>
    <scope>NUCLEOTIDE SEQUENCE [LARGE SCALE GENOMIC DNA]</scope>
    <source>
        <strain evidence="6 7">SL54</strain>
    </source>
</reference>
<dbReference type="CDD" id="cd14656">
    <property type="entry name" value="Imelysin-like_EfeO"/>
    <property type="match status" value="1"/>
</dbReference>
<feature type="compositionally biased region" description="Acidic residues" evidence="4">
    <location>
        <begin position="1"/>
        <end position="10"/>
    </location>
</feature>
<feature type="domain" description="Imelysin-like" evidence="5">
    <location>
        <begin position="173"/>
        <end position="403"/>
    </location>
</feature>
<evidence type="ECO:0000313" key="7">
    <source>
        <dbReference type="Proteomes" id="UP001156398"/>
    </source>
</evidence>
<dbReference type="Pfam" id="PF09375">
    <property type="entry name" value="Peptidase_M75"/>
    <property type="match status" value="1"/>
</dbReference>
<dbReference type="InterPro" id="IPR034981">
    <property type="entry name" value="Imelysin-like_EfeO/Algp7"/>
</dbReference>
<dbReference type="InterPro" id="IPR018976">
    <property type="entry name" value="Imelysin-like"/>
</dbReference>
<accession>A0ABT6VW86</accession>